<dbReference type="AlphaFoldDB" id="A0A926F9M7"/>
<feature type="chain" id="PRO_5037480045" evidence="2">
    <location>
        <begin position="25"/>
        <end position="384"/>
    </location>
</feature>
<dbReference type="GO" id="GO:0003755">
    <property type="term" value="F:peptidyl-prolyl cis-trans isomerase activity"/>
    <property type="evidence" value="ECO:0007669"/>
    <property type="project" value="UniProtKB-KW"/>
</dbReference>
<evidence type="ECO:0000256" key="1">
    <source>
        <dbReference type="PROSITE-ProRule" id="PRU00278"/>
    </source>
</evidence>
<dbReference type="InterPro" id="IPR012854">
    <property type="entry name" value="Cu_amine_oxidase-like_N"/>
</dbReference>
<evidence type="ECO:0000313" key="5">
    <source>
        <dbReference type="Proteomes" id="UP000647416"/>
    </source>
</evidence>
<dbReference type="InterPro" id="IPR046357">
    <property type="entry name" value="PPIase_dom_sf"/>
</dbReference>
<dbReference type="InterPro" id="IPR027304">
    <property type="entry name" value="Trigger_fact/SurA_dom_sf"/>
</dbReference>
<feature type="domain" description="PpiC" evidence="3">
    <location>
        <begin position="238"/>
        <end position="343"/>
    </location>
</feature>
<evidence type="ECO:0000313" key="4">
    <source>
        <dbReference type="EMBL" id="MBC8595896.1"/>
    </source>
</evidence>
<feature type="signal peptide" evidence="2">
    <location>
        <begin position="1"/>
        <end position="24"/>
    </location>
</feature>
<dbReference type="SUPFAM" id="SSF54534">
    <property type="entry name" value="FKBP-like"/>
    <property type="match status" value="1"/>
</dbReference>
<dbReference type="SUPFAM" id="SSF109998">
    <property type="entry name" value="Triger factor/SurA peptide-binding domain-like"/>
    <property type="match status" value="1"/>
</dbReference>
<dbReference type="Pfam" id="PF13616">
    <property type="entry name" value="Rotamase_3"/>
    <property type="match status" value="1"/>
</dbReference>
<comment type="caution">
    <text evidence="4">The sequence shown here is derived from an EMBL/GenBank/DDBJ whole genome shotgun (WGS) entry which is preliminary data.</text>
</comment>
<keyword evidence="2" id="KW-0732">Signal</keyword>
<dbReference type="InterPro" id="IPR050245">
    <property type="entry name" value="PrsA_foldase"/>
</dbReference>
<keyword evidence="1" id="KW-0697">Rotamase</keyword>
<dbReference type="RefSeq" id="WP_262431479.1">
    <property type="nucleotide sequence ID" value="NZ_JACRTE010000003.1"/>
</dbReference>
<dbReference type="Gene3D" id="3.10.50.40">
    <property type="match status" value="1"/>
</dbReference>
<dbReference type="Proteomes" id="UP000647416">
    <property type="component" value="Unassembled WGS sequence"/>
</dbReference>
<dbReference type="InterPro" id="IPR036582">
    <property type="entry name" value="Mao_N_sf"/>
</dbReference>
<accession>A0A926F9M7</accession>
<dbReference type="PROSITE" id="PS50198">
    <property type="entry name" value="PPIC_PPIASE_2"/>
    <property type="match status" value="1"/>
</dbReference>
<organism evidence="4 5">
    <name type="scientific">Qingrenia yutianensis</name>
    <dbReference type="NCBI Taxonomy" id="2763676"/>
    <lineage>
        <taxon>Bacteria</taxon>
        <taxon>Bacillati</taxon>
        <taxon>Bacillota</taxon>
        <taxon>Clostridia</taxon>
        <taxon>Eubacteriales</taxon>
        <taxon>Oscillospiraceae</taxon>
        <taxon>Qingrenia</taxon>
    </lineage>
</organism>
<sequence length="384" mass="42013">MKNAKTFISGVLAGALAMSAPALANGVKQLIEAELNTVNITVDGVKVDGENILYNDRTYVPLRQIAEMLGKDVAWDEATNTADIADSHSKTFDGETVGNIGGEDVKKGELDMYVSLAKAQNSGISDADAETKAKENLAYDRALCAFAKENGIEAGEEFETAYANYIKNMNAQYAMQGGADGEFNKLLEALGYTDESYKHVQKMSYIKSKLIAKNSALYAPKGDEISKYYADNKEQFKYDGIKAKHILFSTVGADGNAMSDADVKKVEAKAYEIYNKIKNGADFDELMNQFSEDPGLAQNPDGYTFTKGDMVKEFEDAAYKLGVGKVSTPVKTAYGYHIIKVVEKIDYLQPADASVKNYITAQIENQKLDKDVSEKLSSMNASWN</sequence>
<reference evidence="4" key="1">
    <citation type="submission" date="2020-08" db="EMBL/GenBank/DDBJ databases">
        <title>Genome public.</title>
        <authorList>
            <person name="Liu C."/>
            <person name="Sun Q."/>
        </authorList>
    </citation>
    <scope>NUCLEOTIDE SEQUENCE</scope>
    <source>
        <strain evidence="4">NSJ-50</strain>
    </source>
</reference>
<protein>
    <submittedName>
        <fullName evidence="4">Peptidylprolyl isomerase</fullName>
    </submittedName>
</protein>
<dbReference type="SUPFAM" id="SSF55383">
    <property type="entry name" value="Copper amine oxidase, domain N"/>
    <property type="match status" value="1"/>
</dbReference>
<evidence type="ECO:0000256" key="2">
    <source>
        <dbReference type="SAM" id="SignalP"/>
    </source>
</evidence>
<dbReference type="InterPro" id="IPR000297">
    <property type="entry name" value="PPIase_PpiC"/>
</dbReference>
<keyword evidence="5" id="KW-1185">Reference proteome</keyword>
<evidence type="ECO:0000259" key="3">
    <source>
        <dbReference type="PROSITE" id="PS50198"/>
    </source>
</evidence>
<name>A0A926F9M7_9FIRM</name>
<keyword evidence="1 4" id="KW-0413">Isomerase</keyword>
<dbReference type="Pfam" id="PF07833">
    <property type="entry name" value="Cu_amine_oxidN1"/>
    <property type="match status" value="1"/>
</dbReference>
<dbReference type="PANTHER" id="PTHR47245:SF2">
    <property type="entry name" value="PEPTIDYL-PROLYL CIS-TRANS ISOMERASE HP_0175-RELATED"/>
    <property type="match status" value="1"/>
</dbReference>
<proteinExistence type="predicted"/>
<gene>
    <name evidence="4" type="ORF">H8706_03310</name>
</gene>
<dbReference type="PANTHER" id="PTHR47245">
    <property type="entry name" value="PEPTIDYLPROLYL ISOMERASE"/>
    <property type="match status" value="1"/>
</dbReference>
<dbReference type="EMBL" id="JACRTE010000003">
    <property type="protein sequence ID" value="MBC8595896.1"/>
    <property type="molecule type" value="Genomic_DNA"/>
</dbReference>